<dbReference type="InterPro" id="IPR049389">
    <property type="entry name" value="TTHA0281-like"/>
</dbReference>
<accession>A0ABR7I4S6</accession>
<comment type="caution">
    <text evidence="1">The sequence shown here is derived from an EMBL/GenBank/DDBJ whole genome shotgun (WGS) entry which is preliminary data.</text>
</comment>
<proteinExistence type="predicted"/>
<dbReference type="EMBL" id="JACOQE010000011">
    <property type="protein sequence ID" value="MBC5741476.1"/>
    <property type="molecule type" value="Genomic_DNA"/>
</dbReference>
<dbReference type="Gene3D" id="3.30.160.250">
    <property type="match status" value="1"/>
</dbReference>
<dbReference type="InterPro" id="IPR035069">
    <property type="entry name" value="TTHA1013/TTHA0281-like"/>
</dbReference>
<evidence type="ECO:0000313" key="2">
    <source>
        <dbReference type="Proteomes" id="UP000633936"/>
    </source>
</evidence>
<dbReference type="RefSeq" id="WP_118040814.1">
    <property type="nucleotide sequence ID" value="NZ_JACOQE010000011.1"/>
</dbReference>
<keyword evidence="2" id="KW-1185">Reference proteome</keyword>
<gene>
    <name evidence="1" type="ORF">H8Z79_13730</name>
</gene>
<sequence>MNEKLLYYKGYTGNIRCSQDDSCYYGTVRSIAGVVTYEGATLEELEEDFREVIDDYVECFKN</sequence>
<name>A0ABR7I4S6_9FIRM</name>
<evidence type="ECO:0000313" key="1">
    <source>
        <dbReference type="EMBL" id="MBC5741476.1"/>
    </source>
</evidence>
<dbReference type="SUPFAM" id="SSF143100">
    <property type="entry name" value="TTHA1013/TTHA0281-like"/>
    <property type="match status" value="1"/>
</dbReference>
<organism evidence="1 2">
    <name type="scientific">Blautia intestinalis</name>
    <dbReference type="NCBI Taxonomy" id="2763028"/>
    <lineage>
        <taxon>Bacteria</taxon>
        <taxon>Bacillati</taxon>
        <taxon>Bacillota</taxon>
        <taxon>Clostridia</taxon>
        <taxon>Lachnospirales</taxon>
        <taxon>Lachnospiraceae</taxon>
        <taxon>Blautia</taxon>
    </lineage>
</organism>
<dbReference type="Proteomes" id="UP000633936">
    <property type="component" value="Unassembled WGS sequence"/>
</dbReference>
<protein>
    <submittedName>
        <fullName evidence="1">DNA repair protein</fullName>
    </submittedName>
</protein>
<reference evidence="1 2" key="1">
    <citation type="submission" date="2020-08" db="EMBL/GenBank/DDBJ databases">
        <title>Genome public.</title>
        <authorList>
            <person name="Liu C."/>
            <person name="Sun Q."/>
        </authorList>
    </citation>
    <scope>NUCLEOTIDE SEQUENCE [LARGE SCALE GENOMIC DNA]</scope>
    <source>
        <strain evidence="1 2">27-44</strain>
    </source>
</reference>
<dbReference type="Pfam" id="PF21748">
    <property type="entry name" value="UPF0150"/>
    <property type="match status" value="1"/>
</dbReference>